<organism evidence="1 2">
    <name type="scientific">Pontibacter ramchanderi</name>
    <dbReference type="NCBI Taxonomy" id="1179743"/>
    <lineage>
        <taxon>Bacteria</taxon>
        <taxon>Pseudomonadati</taxon>
        <taxon>Bacteroidota</taxon>
        <taxon>Cytophagia</taxon>
        <taxon>Cytophagales</taxon>
        <taxon>Hymenobacteraceae</taxon>
        <taxon>Pontibacter</taxon>
    </lineage>
</organism>
<dbReference type="PROSITE" id="PS51257">
    <property type="entry name" value="PROKAR_LIPOPROTEIN"/>
    <property type="match status" value="1"/>
</dbReference>
<dbReference type="Proteomes" id="UP000233782">
    <property type="component" value="Unassembled WGS sequence"/>
</dbReference>
<sequence>MTQSFKLVGVFVLATLLFTSCKDCETTTTQFDQKDVEWLVYERGDTIRFLNETGDTVTYANTALIAEQVPGEGYNISDNCIGHFDVQAFSVMEDIAKTTPGTTKSPGIATYFLKRENSLEVSLAVNERGEYKLNLAQPAYPSVEVNDMLYTDVYEVTNNDASKATNVKRILFNKQHGFLSVEFHNDKKLELISNQ</sequence>
<gene>
    <name evidence="1" type="ORF">BD749_1169</name>
</gene>
<dbReference type="EMBL" id="PJMU01000001">
    <property type="protein sequence ID" value="PKV76219.1"/>
    <property type="molecule type" value="Genomic_DNA"/>
</dbReference>
<reference evidence="1 2" key="1">
    <citation type="submission" date="2017-12" db="EMBL/GenBank/DDBJ databases">
        <title>Genomic Encyclopedia of Type Strains, Phase III (KMG-III): the genomes of soil and plant-associated and newly described type strains.</title>
        <authorList>
            <person name="Whitman W."/>
        </authorList>
    </citation>
    <scope>NUCLEOTIDE SEQUENCE [LARGE SCALE GENOMIC DNA]</scope>
    <source>
        <strain evidence="1 2">LP43</strain>
    </source>
</reference>
<comment type="caution">
    <text evidence="1">The sequence shown here is derived from an EMBL/GenBank/DDBJ whole genome shotgun (WGS) entry which is preliminary data.</text>
</comment>
<evidence type="ECO:0000313" key="2">
    <source>
        <dbReference type="Proteomes" id="UP000233782"/>
    </source>
</evidence>
<name>A0A2N3V3L5_9BACT</name>
<accession>A0A2N3V3L5</accession>
<proteinExistence type="predicted"/>
<protein>
    <submittedName>
        <fullName evidence="1">Uncharacterized protein</fullName>
    </submittedName>
</protein>
<dbReference type="AlphaFoldDB" id="A0A2N3V3L5"/>
<dbReference type="RefSeq" id="WP_245868781.1">
    <property type="nucleotide sequence ID" value="NZ_PJMU01000001.1"/>
</dbReference>
<evidence type="ECO:0000313" key="1">
    <source>
        <dbReference type="EMBL" id="PKV76219.1"/>
    </source>
</evidence>
<keyword evidence="2" id="KW-1185">Reference proteome</keyword>